<dbReference type="GO" id="GO:0005886">
    <property type="term" value="C:plasma membrane"/>
    <property type="evidence" value="ECO:0007669"/>
    <property type="project" value="UniProtKB-SubCell"/>
</dbReference>
<keyword evidence="2" id="KW-0813">Transport</keyword>
<comment type="caution">
    <text evidence="11">The sequence shown here is derived from an EMBL/GenBank/DDBJ whole genome shotgun (WGS) entry which is preliminary data.</text>
</comment>
<proteinExistence type="inferred from homology"/>
<evidence type="ECO:0000256" key="6">
    <source>
        <dbReference type="ARBA" id="ARBA00022989"/>
    </source>
</evidence>
<dbReference type="InterPro" id="IPR055348">
    <property type="entry name" value="DctQ"/>
</dbReference>
<protein>
    <submittedName>
        <fullName evidence="11">TRAP transporter small permease</fullName>
    </submittedName>
</protein>
<feature type="domain" description="Tripartite ATP-independent periplasmic transporters DctQ component" evidence="10">
    <location>
        <begin position="26"/>
        <end position="160"/>
    </location>
</feature>
<evidence type="ECO:0000256" key="2">
    <source>
        <dbReference type="ARBA" id="ARBA00022448"/>
    </source>
</evidence>
<dbReference type="PANTHER" id="PTHR35011">
    <property type="entry name" value="2,3-DIKETO-L-GULONATE TRAP TRANSPORTER SMALL PERMEASE PROTEIN YIAM"/>
    <property type="match status" value="1"/>
</dbReference>
<evidence type="ECO:0000256" key="8">
    <source>
        <dbReference type="ARBA" id="ARBA00038436"/>
    </source>
</evidence>
<evidence type="ECO:0000256" key="3">
    <source>
        <dbReference type="ARBA" id="ARBA00022475"/>
    </source>
</evidence>
<keyword evidence="3" id="KW-1003">Cell membrane</keyword>
<feature type="transmembrane region" description="Helical" evidence="9">
    <location>
        <begin position="140"/>
        <end position="162"/>
    </location>
</feature>
<evidence type="ECO:0000256" key="9">
    <source>
        <dbReference type="SAM" id="Phobius"/>
    </source>
</evidence>
<organism evidence="11">
    <name type="scientific">candidate division CPR3 bacterium</name>
    <dbReference type="NCBI Taxonomy" id="2268181"/>
    <lineage>
        <taxon>Bacteria</taxon>
        <taxon>Bacteria division CPR3</taxon>
    </lineage>
</organism>
<evidence type="ECO:0000256" key="4">
    <source>
        <dbReference type="ARBA" id="ARBA00022519"/>
    </source>
</evidence>
<dbReference type="AlphaFoldDB" id="A0A7V3J9X2"/>
<comment type="subcellular location">
    <subcellularLocation>
        <location evidence="1">Cell inner membrane</location>
        <topology evidence="1">Multi-pass membrane protein</topology>
    </subcellularLocation>
</comment>
<evidence type="ECO:0000256" key="5">
    <source>
        <dbReference type="ARBA" id="ARBA00022692"/>
    </source>
</evidence>
<feature type="transmembrane region" description="Helical" evidence="9">
    <location>
        <begin position="12"/>
        <end position="32"/>
    </location>
</feature>
<sequence>MKKGKILFKNIISLSSAISALGITLLVLLVVFDVFLRHSIKSAIPGAVGFSSIILAIIVFFGLGPAQAKKEHIRVEIFIDKLFPYKGNRRHFLELLVNLTAIIFFAIILWESIDAFIVSYNMKEYYGGAPIRVPIYPARGALLVGCAIIIGQLFKDILEILIKNKK</sequence>
<feature type="transmembrane region" description="Helical" evidence="9">
    <location>
        <begin position="44"/>
        <end position="64"/>
    </location>
</feature>
<evidence type="ECO:0000313" key="11">
    <source>
        <dbReference type="EMBL" id="HFZ08813.1"/>
    </source>
</evidence>
<comment type="similarity">
    <text evidence="8">Belongs to the TRAP transporter small permease family.</text>
</comment>
<accession>A0A7V3J9X2</accession>
<evidence type="ECO:0000259" key="10">
    <source>
        <dbReference type="Pfam" id="PF04290"/>
    </source>
</evidence>
<evidence type="ECO:0000256" key="1">
    <source>
        <dbReference type="ARBA" id="ARBA00004429"/>
    </source>
</evidence>
<dbReference type="InterPro" id="IPR007387">
    <property type="entry name" value="TRAP_DctQ"/>
</dbReference>
<keyword evidence="5 9" id="KW-0812">Transmembrane</keyword>
<keyword evidence="6 9" id="KW-1133">Transmembrane helix</keyword>
<dbReference type="EMBL" id="DTGG01000055">
    <property type="protein sequence ID" value="HFZ08813.1"/>
    <property type="molecule type" value="Genomic_DNA"/>
</dbReference>
<gene>
    <name evidence="11" type="ORF">ENV41_01615</name>
</gene>
<reference evidence="11" key="1">
    <citation type="journal article" date="2020" name="mSystems">
        <title>Genome- and Community-Level Interaction Insights into Carbon Utilization and Element Cycling Functions of Hydrothermarchaeota in Hydrothermal Sediment.</title>
        <authorList>
            <person name="Zhou Z."/>
            <person name="Liu Y."/>
            <person name="Xu W."/>
            <person name="Pan J."/>
            <person name="Luo Z.H."/>
            <person name="Li M."/>
        </authorList>
    </citation>
    <scope>NUCLEOTIDE SEQUENCE [LARGE SCALE GENOMIC DNA]</scope>
    <source>
        <strain evidence="11">SpSt-757</strain>
    </source>
</reference>
<keyword evidence="4" id="KW-0997">Cell inner membrane</keyword>
<evidence type="ECO:0000256" key="7">
    <source>
        <dbReference type="ARBA" id="ARBA00023136"/>
    </source>
</evidence>
<feature type="transmembrane region" description="Helical" evidence="9">
    <location>
        <begin position="95"/>
        <end position="120"/>
    </location>
</feature>
<dbReference type="Pfam" id="PF04290">
    <property type="entry name" value="DctQ"/>
    <property type="match status" value="1"/>
</dbReference>
<name>A0A7V3J9X2_UNCC3</name>
<keyword evidence="7 9" id="KW-0472">Membrane</keyword>